<keyword evidence="2 7" id="KW-0812">Transmembrane</keyword>
<dbReference type="InterPro" id="IPR052337">
    <property type="entry name" value="SAT4-like"/>
</dbReference>
<evidence type="ECO:0000256" key="1">
    <source>
        <dbReference type="ARBA" id="ARBA00004141"/>
    </source>
</evidence>
<dbReference type="GO" id="GO:0016020">
    <property type="term" value="C:membrane"/>
    <property type="evidence" value="ECO:0007669"/>
    <property type="project" value="UniProtKB-SubCell"/>
</dbReference>
<dbReference type="HOGENOM" id="CLU_055467_0_0_1"/>
<dbReference type="InterPro" id="IPR049326">
    <property type="entry name" value="Rhodopsin_dom_fungi"/>
</dbReference>
<sequence>MDIPSIPDDPSSLPLTGTSAFVGQPPATQNDYYIAKGLFRMAGMTNANPMTGYYVAAKQPPDYNHETKVPGVLAGLIFVILAIVAPTAARIWLRLRRGSVMQFGWDDWTVVVAALLALVYPIAQLHSLAIRSASLHVWEVTYEQFNNGVLVAMVSKTAFFVAVGIIKLSIAIFMRRLADRLPRWWRIACDIFIGSTLAYILLAIFLNVFACSPPAAQWNLATRGRRESAPSCINIDIQSEILTGFHVAQGLVLLAAPAVILLKIRIAMAKRIRLFAIWMIGGLAVLSGLLHQILPTLTNDYTWDYTEALIWACLDLSLGVVTASLPVLDSLMEEYWRRAKTTMVKSYGGNASSRSRTSEDSSWPYTKTAGTDKSRKHAARPPITNITIPMERSESRESIVKKEEYHETKVSAIEMGILCTQEIEVHVSDADADDVEKGRAESRGPRSPSPFYHNRPEWHDNSHKF</sequence>
<feature type="region of interest" description="Disordered" evidence="6">
    <location>
        <begin position="1"/>
        <end position="20"/>
    </location>
</feature>
<evidence type="ECO:0000259" key="8">
    <source>
        <dbReference type="Pfam" id="PF20684"/>
    </source>
</evidence>
<accession>A0A010RXQ0</accession>
<name>A0A010RXQ0_9PEZI</name>
<dbReference type="AlphaFoldDB" id="A0A010RXQ0"/>
<evidence type="ECO:0000256" key="6">
    <source>
        <dbReference type="SAM" id="MobiDB-lite"/>
    </source>
</evidence>
<feature type="transmembrane region" description="Helical" evidence="7">
    <location>
        <begin position="274"/>
        <end position="294"/>
    </location>
</feature>
<comment type="subcellular location">
    <subcellularLocation>
        <location evidence="1">Membrane</location>
        <topology evidence="1">Multi-pass membrane protein</topology>
    </subcellularLocation>
</comment>
<evidence type="ECO:0000313" key="9">
    <source>
        <dbReference type="EMBL" id="EXF77063.1"/>
    </source>
</evidence>
<gene>
    <name evidence="9" type="ORF">CFIO01_01710</name>
</gene>
<feature type="transmembrane region" description="Helical" evidence="7">
    <location>
        <begin position="185"/>
        <end position="210"/>
    </location>
</feature>
<feature type="transmembrane region" description="Helical" evidence="7">
    <location>
        <begin position="241"/>
        <end position="262"/>
    </location>
</feature>
<organism evidence="9 10">
    <name type="scientific">Colletotrichum fioriniae PJ7</name>
    <dbReference type="NCBI Taxonomy" id="1445577"/>
    <lineage>
        <taxon>Eukaryota</taxon>
        <taxon>Fungi</taxon>
        <taxon>Dikarya</taxon>
        <taxon>Ascomycota</taxon>
        <taxon>Pezizomycotina</taxon>
        <taxon>Sordariomycetes</taxon>
        <taxon>Hypocreomycetidae</taxon>
        <taxon>Glomerellales</taxon>
        <taxon>Glomerellaceae</taxon>
        <taxon>Colletotrichum</taxon>
        <taxon>Colletotrichum acutatum species complex</taxon>
    </lineage>
</organism>
<feature type="compositionally biased region" description="Low complexity" evidence="6">
    <location>
        <begin position="1"/>
        <end position="15"/>
    </location>
</feature>
<comment type="similarity">
    <text evidence="5">Belongs to the SAT4 family.</text>
</comment>
<feature type="region of interest" description="Disordered" evidence="6">
    <location>
        <begin position="347"/>
        <end position="381"/>
    </location>
</feature>
<feature type="transmembrane region" description="Helical" evidence="7">
    <location>
        <begin position="149"/>
        <end position="173"/>
    </location>
</feature>
<feature type="compositionally biased region" description="Basic and acidic residues" evidence="6">
    <location>
        <begin position="429"/>
        <end position="444"/>
    </location>
</feature>
<proteinExistence type="inferred from homology"/>
<feature type="transmembrane region" description="Helical" evidence="7">
    <location>
        <begin position="72"/>
        <end position="93"/>
    </location>
</feature>
<dbReference type="OrthoDB" id="444631at2759"/>
<evidence type="ECO:0000256" key="5">
    <source>
        <dbReference type="ARBA" id="ARBA00038359"/>
    </source>
</evidence>
<evidence type="ECO:0000256" key="3">
    <source>
        <dbReference type="ARBA" id="ARBA00022989"/>
    </source>
</evidence>
<reference evidence="9 10" key="1">
    <citation type="submission" date="2014-02" db="EMBL/GenBank/DDBJ databases">
        <title>The genome sequence of Colletotrichum fioriniae PJ7.</title>
        <authorList>
            <person name="Baroncelli R."/>
            <person name="Thon M.R."/>
        </authorList>
    </citation>
    <scope>NUCLEOTIDE SEQUENCE [LARGE SCALE GENOMIC DNA]</scope>
    <source>
        <strain evidence="9 10">PJ7</strain>
    </source>
</reference>
<dbReference type="PANTHER" id="PTHR33048">
    <property type="entry name" value="PTH11-LIKE INTEGRAL MEMBRANE PROTEIN (AFU_ORTHOLOGUE AFUA_5G11245)"/>
    <property type="match status" value="1"/>
</dbReference>
<evidence type="ECO:0000313" key="10">
    <source>
        <dbReference type="Proteomes" id="UP000020467"/>
    </source>
</evidence>
<dbReference type="KEGG" id="cfj:CFIO01_01710"/>
<keyword evidence="4 7" id="KW-0472">Membrane</keyword>
<dbReference type="Pfam" id="PF20684">
    <property type="entry name" value="Fung_rhodopsin"/>
    <property type="match status" value="1"/>
</dbReference>
<evidence type="ECO:0000256" key="7">
    <source>
        <dbReference type="SAM" id="Phobius"/>
    </source>
</evidence>
<feature type="compositionally biased region" description="Basic and acidic residues" evidence="6">
    <location>
        <begin position="454"/>
        <end position="465"/>
    </location>
</feature>
<protein>
    <recommendedName>
        <fullName evidence="8">Rhodopsin domain-containing protein</fullName>
    </recommendedName>
</protein>
<feature type="region of interest" description="Disordered" evidence="6">
    <location>
        <begin position="429"/>
        <end position="465"/>
    </location>
</feature>
<keyword evidence="3 7" id="KW-1133">Transmembrane helix</keyword>
<dbReference type="Proteomes" id="UP000020467">
    <property type="component" value="Unassembled WGS sequence"/>
</dbReference>
<dbReference type="PANTHER" id="PTHR33048:SF129">
    <property type="entry name" value="INTEGRAL MEMBRANE PROTEIN-RELATED"/>
    <property type="match status" value="1"/>
</dbReference>
<dbReference type="EMBL" id="JARH01000760">
    <property type="protein sequence ID" value="EXF77063.1"/>
    <property type="molecule type" value="Genomic_DNA"/>
</dbReference>
<feature type="transmembrane region" description="Helical" evidence="7">
    <location>
        <begin position="105"/>
        <end position="129"/>
    </location>
</feature>
<feature type="domain" description="Rhodopsin" evidence="8">
    <location>
        <begin position="89"/>
        <end position="333"/>
    </location>
</feature>
<evidence type="ECO:0000256" key="2">
    <source>
        <dbReference type="ARBA" id="ARBA00022692"/>
    </source>
</evidence>
<comment type="caution">
    <text evidence="9">The sequence shown here is derived from an EMBL/GenBank/DDBJ whole genome shotgun (WGS) entry which is preliminary data.</text>
</comment>
<evidence type="ECO:0000256" key="4">
    <source>
        <dbReference type="ARBA" id="ARBA00023136"/>
    </source>
</evidence>
<dbReference type="eggNOG" id="ENOG502RU0H">
    <property type="taxonomic scope" value="Eukaryota"/>
</dbReference>
<keyword evidence="10" id="KW-1185">Reference proteome</keyword>
<feature type="transmembrane region" description="Helical" evidence="7">
    <location>
        <begin position="309"/>
        <end position="328"/>
    </location>
</feature>